<evidence type="ECO:0000313" key="3">
    <source>
        <dbReference type="EMBL" id="ACY19964.1"/>
    </source>
</evidence>
<accession>D0L277</accession>
<evidence type="ECO:0000313" key="4">
    <source>
        <dbReference type="Proteomes" id="UP000001219"/>
    </source>
</evidence>
<dbReference type="CDD" id="cd02142">
    <property type="entry name" value="McbC_SagB-like_oxidoreductase"/>
    <property type="match status" value="1"/>
</dbReference>
<evidence type="ECO:0000259" key="2">
    <source>
        <dbReference type="Pfam" id="PF22767"/>
    </source>
</evidence>
<dbReference type="STRING" id="526226.Gbro_0637"/>
<dbReference type="eggNOG" id="COG0778">
    <property type="taxonomic scope" value="Bacteria"/>
</dbReference>
<dbReference type="SUPFAM" id="SSF55469">
    <property type="entry name" value="FMN-dependent nitroreductase-like"/>
    <property type="match status" value="1"/>
</dbReference>
<evidence type="ECO:0000259" key="1">
    <source>
        <dbReference type="Pfam" id="PF00881"/>
    </source>
</evidence>
<feature type="domain" description="Cyanobactin oxidase ThcOx second" evidence="2">
    <location>
        <begin position="114"/>
        <end position="206"/>
    </location>
</feature>
<organism evidence="3 4">
    <name type="scientific">Gordonia bronchialis (strain ATCC 25592 / DSM 43247 / BCRC 13721 / JCM 3198 / KCTC 3076 / NBRC 16047 / NCTC 10667)</name>
    <name type="common">Rhodococcus bronchialis</name>
    <dbReference type="NCBI Taxonomy" id="526226"/>
    <lineage>
        <taxon>Bacteria</taxon>
        <taxon>Bacillati</taxon>
        <taxon>Actinomycetota</taxon>
        <taxon>Actinomycetes</taxon>
        <taxon>Mycobacteriales</taxon>
        <taxon>Gordoniaceae</taxon>
        <taxon>Gordonia</taxon>
    </lineage>
</organism>
<dbReference type="PANTHER" id="PTHR43745:SF2">
    <property type="entry name" value="NITROREDUCTASE MJ1384-RELATED"/>
    <property type="match status" value="1"/>
</dbReference>
<proteinExistence type="predicted"/>
<dbReference type="InterPro" id="IPR052544">
    <property type="entry name" value="Bacteriocin_Proc_Enz"/>
</dbReference>
<feature type="domain" description="Nitroreductase" evidence="1">
    <location>
        <begin position="262"/>
        <end position="443"/>
    </location>
</feature>
<reference evidence="4" key="1">
    <citation type="submission" date="2009-10" db="EMBL/GenBank/DDBJ databases">
        <title>The complete chromosome of Gordonia bronchialis DSM 43247.</title>
        <authorList>
            <consortium name="US DOE Joint Genome Institute (JGI-PGF)"/>
            <person name="Lucas S."/>
            <person name="Copeland A."/>
            <person name="Lapidus A."/>
            <person name="Glavina del Rio T."/>
            <person name="Dalin E."/>
            <person name="Tice H."/>
            <person name="Bruce D."/>
            <person name="Goodwin L."/>
            <person name="Pitluck S."/>
            <person name="Kyrpides N."/>
            <person name="Mavromatis K."/>
            <person name="Ivanova N."/>
            <person name="Ovchinnikova G."/>
            <person name="Saunders E."/>
            <person name="Brettin T."/>
            <person name="Detter J.C."/>
            <person name="Han C."/>
            <person name="Larimer F."/>
            <person name="Land M."/>
            <person name="Hauser L."/>
            <person name="Markowitz V."/>
            <person name="Cheng J.-F."/>
            <person name="Hugenholtz P."/>
            <person name="Woyke T."/>
            <person name="Wu D."/>
            <person name="Jando M."/>
            <person name="Schneider S."/>
            <person name="Goeker M."/>
            <person name="Klenk H.-P."/>
            <person name="Eisen J.A."/>
        </authorList>
    </citation>
    <scope>NUCLEOTIDE SEQUENCE [LARGE SCALE GENOMIC DNA]</scope>
    <source>
        <strain evidence="4">ATCC 25592 / DSM 43247 / BCRC 13721 / JCM 3198 / KCTC 3076 / NBRC 16047 / NCTC 10667</strain>
    </source>
</reference>
<dbReference type="RefSeq" id="WP_012832551.1">
    <property type="nucleotide sequence ID" value="NC_013441.1"/>
</dbReference>
<dbReference type="KEGG" id="gbr:Gbro_0637"/>
<dbReference type="InterPro" id="IPR000415">
    <property type="entry name" value="Nitroreductase-like"/>
</dbReference>
<dbReference type="HOGENOM" id="CLU_044684_0_0_11"/>
<dbReference type="InterPro" id="IPR054488">
    <property type="entry name" value="ThcOx_dom2"/>
</dbReference>
<dbReference type="InterPro" id="IPR020051">
    <property type="entry name" value="SagB-type_dehydrogenase"/>
</dbReference>
<dbReference type="InterPro" id="IPR029479">
    <property type="entry name" value="Nitroreductase"/>
</dbReference>
<gene>
    <name evidence="3" type="ordered locus">Gbro_0637</name>
</gene>
<dbReference type="GO" id="GO:0016491">
    <property type="term" value="F:oxidoreductase activity"/>
    <property type="evidence" value="ECO:0007669"/>
    <property type="project" value="InterPro"/>
</dbReference>
<name>D0L277_GORB4</name>
<dbReference type="Pfam" id="PF00881">
    <property type="entry name" value="Nitroreductase"/>
    <property type="match status" value="1"/>
</dbReference>
<dbReference type="PANTHER" id="PTHR43745">
    <property type="entry name" value="NITROREDUCTASE MJ1384-RELATED"/>
    <property type="match status" value="1"/>
</dbReference>
<dbReference type="OrthoDB" id="3723182at2"/>
<protein>
    <submittedName>
        <fullName evidence="3">SagB-type dehydrogenase domain protein</fullName>
    </submittedName>
</protein>
<dbReference type="Pfam" id="PF22767">
    <property type="entry name" value="ThcOx"/>
    <property type="match status" value="1"/>
</dbReference>
<keyword evidence="4" id="KW-1185">Reference proteome</keyword>
<sequence>MTAGTATGLTTTYSFTDGARCMVGKGRIAIILPAKVRIDGLDDAQVSLLRNLDQGSASVPDDAGDSVDTLLVRLLGMGAVGLTVSVDDKPVYTVKPFRAPPTSRPDPGTVTESVLSRFTVCHRIDGELVAENPRAWADVVLHDPSVLAGLTDPSADTISPSVLRDRLRADLGWAGHLTPAGVEESSFETRSWNPHELWFHRRSTVGDRGTSWAGFGPTRWADGQFEPLPACPAEYPGEPLPLPKPDLARLRTQDVPLAAVVEDRRSHRSFDDDYPITAEQLGELLFRCARVRGVRTTNTKRTVPEELPSKPFPSGGSLYELEIYPVVRTAAGLSPGMYHYDAYEHALRPVADYADPAVEKLIAPAALTLEGRLPQVLLVLAARTGRISWTYEQMPYAVILKHVGVLTQNLYLAATAMGLGGVAQGYGDTAAFAAATGRDELVECNVGTFVVGAIATGSGPS</sequence>
<reference evidence="3 4" key="2">
    <citation type="journal article" date="2010" name="Stand. Genomic Sci.">
        <title>Complete genome sequence of Gordonia bronchialis type strain (3410).</title>
        <authorList>
            <person name="Ivanova N."/>
            <person name="Sikorski J."/>
            <person name="Jando M."/>
            <person name="Lapidus A."/>
            <person name="Nolan M."/>
            <person name="Lucas S."/>
            <person name="Del Rio T.G."/>
            <person name="Tice H."/>
            <person name="Copeland A."/>
            <person name="Cheng J.F."/>
            <person name="Chen F."/>
            <person name="Bruce D."/>
            <person name="Goodwin L."/>
            <person name="Pitluck S."/>
            <person name="Mavromatis K."/>
            <person name="Ovchinnikova G."/>
            <person name="Pati A."/>
            <person name="Chen A."/>
            <person name="Palaniappan K."/>
            <person name="Land M."/>
            <person name="Hauser L."/>
            <person name="Chang Y.J."/>
            <person name="Jeffries C.D."/>
            <person name="Chain P."/>
            <person name="Saunders E."/>
            <person name="Han C."/>
            <person name="Detter J.C."/>
            <person name="Brettin T."/>
            <person name="Rohde M."/>
            <person name="Goker M."/>
            <person name="Bristow J."/>
            <person name="Eisen J.A."/>
            <person name="Markowitz V."/>
            <person name="Hugenholtz P."/>
            <person name="Klenk H.P."/>
            <person name="Kyrpides N.C."/>
        </authorList>
    </citation>
    <scope>NUCLEOTIDE SEQUENCE [LARGE SCALE GENOMIC DNA]</scope>
    <source>
        <strain evidence="4">ATCC 25592 / DSM 43247 / BCRC 13721 / JCM 3198 / KCTC 3076 / NBRC 16047 / NCTC 10667</strain>
    </source>
</reference>
<dbReference type="AlphaFoldDB" id="D0L277"/>
<dbReference type="Gene3D" id="3.40.109.10">
    <property type="entry name" value="NADH Oxidase"/>
    <property type="match status" value="1"/>
</dbReference>
<dbReference type="Proteomes" id="UP000001219">
    <property type="component" value="Chromosome"/>
</dbReference>
<dbReference type="EMBL" id="CP001802">
    <property type="protein sequence ID" value="ACY19964.1"/>
    <property type="molecule type" value="Genomic_DNA"/>
</dbReference>
<dbReference type="NCBIfam" id="TIGR03605">
    <property type="entry name" value="antibiot_sagB"/>
    <property type="match status" value="1"/>
</dbReference>